<dbReference type="EMBL" id="VSSQ01089025">
    <property type="protein sequence ID" value="MPN35440.1"/>
    <property type="molecule type" value="Genomic_DNA"/>
</dbReference>
<name>A0A645H9Q1_9ZZZZ</name>
<proteinExistence type="predicted"/>
<evidence type="ECO:0000313" key="1">
    <source>
        <dbReference type="EMBL" id="MPN35440.1"/>
    </source>
</evidence>
<reference evidence="1" key="1">
    <citation type="submission" date="2019-08" db="EMBL/GenBank/DDBJ databases">
        <authorList>
            <person name="Kucharzyk K."/>
            <person name="Murdoch R.W."/>
            <person name="Higgins S."/>
            <person name="Loffler F."/>
        </authorList>
    </citation>
    <scope>NUCLEOTIDE SEQUENCE</scope>
</reference>
<sequence length="47" mass="5378">MIIAFLDFEYRLFGIVALPSMIEQTAKDAVRAVHFPGYNRVGDIVHR</sequence>
<accession>A0A645H9Q1</accession>
<comment type="caution">
    <text evidence="1">The sequence shown here is derived from an EMBL/GenBank/DDBJ whole genome shotgun (WGS) entry which is preliminary data.</text>
</comment>
<organism evidence="1">
    <name type="scientific">bioreactor metagenome</name>
    <dbReference type="NCBI Taxonomy" id="1076179"/>
    <lineage>
        <taxon>unclassified sequences</taxon>
        <taxon>metagenomes</taxon>
        <taxon>ecological metagenomes</taxon>
    </lineage>
</organism>
<dbReference type="AlphaFoldDB" id="A0A645H9Q1"/>
<protein>
    <submittedName>
        <fullName evidence="1">Uncharacterized protein</fullName>
    </submittedName>
</protein>
<gene>
    <name evidence="1" type="ORF">SDC9_182938</name>
</gene>